<dbReference type="Gene3D" id="1.25.40.20">
    <property type="entry name" value="Ankyrin repeat-containing domain"/>
    <property type="match status" value="1"/>
</dbReference>
<name>Q50H72_CHLRE</name>
<evidence type="ECO:0000256" key="2">
    <source>
        <dbReference type="ARBA" id="ARBA00022771"/>
    </source>
</evidence>
<dbReference type="AlphaFoldDB" id="Q50H72"/>
<dbReference type="SUPFAM" id="SSF48403">
    <property type="entry name" value="Ankyrin repeat"/>
    <property type="match status" value="1"/>
</dbReference>
<feature type="domain" description="SBP-type" evidence="5">
    <location>
        <begin position="436"/>
        <end position="513"/>
    </location>
</feature>
<dbReference type="PANTHER" id="PTHR31251">
    <property type="entry name" value="SQUAMOSA PROMOTER-BINDING-LIKE PROTEIN 4"/>
    <property type="match status" value="1"/>
</dbReference>
<dbReference type="SUPFAM" id="SSF103612">
    <property type="entry name" value="SBT domain"/>
    <property type="match status" value="1"/>
</dbReference>
<accession>Q50H72</accession>
<dbReference type="EMBL" id="DQ154260">
    <property type="protein sequence ID" value="AAZ81510.1"/>
    <property type="molecule type" value="mRNA"/>
</dbReference>
<dbReference type="Pfam" id="PF03110">
    <property type="entry name" value="SBP"/>
    <property type="match status" value="1"/>
</dbReference>
<dbReference type="SMR" id="Q50H72"/>
<dbReference type="GO" id="GO:0005634">
    <property type="term" value="C:nucleus"/>
    <property type="evidence" value="ECO:0000318"/>
    <property type="project" value="GO_Central"/>
</dbReference>
<dbReference type="Gramene" id="PNW78784">
    <property type="protein sequence ID" value="PNW78784"/>
    <property type="gene ID" value="CHLRE_09g390023v5"/>
</dbReference>
<reference evidence="7" key="3">
    <citation type="submission" date="2017-07" db="EMBL/GenBank/DDBJ databases">
        <title>WGS assembly of Chlamydomonas reinhardtii.</title>
        <authorList>
            <consortium name="Chlamydomonas Annotation Team"/>
            <consortium name="JGI Annotation Team"/>
            <person name="Merchant S.S."/>
            <person name="Prochnik S.E."/>
            <person name="Vallon O."/>
            <person name="Harris E.H."/>
            <person name="Karpowicz S.J."/>
            <person name="Witman G.B."/>
            <person name="Terry A."/>
            <person name="Salamov A."/>
            <person name="Fritz-Laylin L.K."/>
            <person name="Marechal-Drouard L."/>
            <person name="Marshall W.F."/>
            <person name="Qu L.H."/>
            <person name="Nelson D.R."/>
            <person name="Sanderfoot A.A."/>
            <person name="Spalding M.H."/>
            <person name="Kapitonov V.V."/>
            <person name="Ren Q."/>
            <person name="Ferris P."/>
            <person name="Lindquist E."/>
            <person name="Shapiro H."/>
            <person name="Lucas S.M."/>
            <person name="Grimwood J."/>
            <person name="Schmutz J."/>
            <person name="Grigoriev I.V."/>
            <person name="Rokhsar D.S."/>
        </authorList>
    </citation>
    <scope>NUCLEOTIDE SEQUENCE</scope>
    <source>
        <strain evidence="7">CC-503 cw92 mt+</strain>
    </source>
</reference>
<dbReference type="HOGENOM" id="CLU_267579_0_0_1"/>
<dbReference type="GO" id="GO:0001216">
    <property type="term" value="F:DNA-binding transcription activator activity"/>
    <property type="evidence" value="ECO:0000318"/>
    <property type="project" value="GO_Central"/>
</dbReference>
<proteinExistence type="evidence at transcript level"/>
<reference evidence="7 8" key="2">
    <citation type="journal article" date="2007" name="Science">
        <title>The Chlamydomonas genome reveals the evolution of key animal and plant functions.</title>
        <authorList>
            <person name="Merchant S.S."/>
            <person name="Prochnik S.E."/>
            <person name="Vallon O."/>
            <person name="Harris E.H."/>
            <person name="Karpowicz S.J."/>
            <person name="Witman G.B."/>
            <person name="Terry A."/>
            <person name="Salamov A."/>
            <person name="Fritz-Laylin L.K."/>
            <person name="Marechal-Drouard L."/>
            <person name="Marshall W.F."/>
            <person name="Qu L.H."/>
            <person name="Nelson D.R."/>
            <person name="Sanderfoot A.A."/>
            <person name="Spalding M.H."/>
            <person name="Kapitonov V.V."/>
            <person name="Ren Q."/>
            <person name="Ferris P."/>
            <person name="Lindquist E."/>
            <person name="Shapiro H."/>
            <person name="Lucas S.M."/>
            <person name="Grimwood J."/>
            <person name="Schmutz J."/>
            <person name="Cardol P."/>
            <person name="Cerutti H."/>
            <person name="Chanfreau G."/>
            <person name="Chen C.L."/>
            <person name="Cognat V."/>
            <person name="Croft M.T."/>
            <person name="Dent R."/>
            <person name="Dutcher S."/>
            <person name="Fernandez E."/>
            <person name="Fukuzawa H."/>
            <person name="Gonzalez-Ballester D."/>
            <person name="Gonzalez-Halphen D."/>
            <person name="Hallmann A."/>
            <person name="Hanikenne M."/>
            <person name="Hippler M."/>
            <person name="Inwood W."/>
            <person name="Jabbari K."/>
            <person name="Kalanon M."/>
            <person name="Kuras R."/>
            <person name="Lefebvre P.A."/>
            <person name="Lemaire S.D."/>
            <person name="Lobanov A.V."/>
            <person name="Lohr M."/>
            <person name="Manuell A."/>
            <person name="Meier I."/>
            <person name="Mets L."/>
            <person name="Mittag M."/>
            <person name="Mittelmeier T."/>
            <person name="Moroney J.V."/>
            <person name="Moseley J."/>
            <person name="Napoli C."/>
            <person name="Nedelcu A.M."/>
            <person name="Niyogi K."/>
            <person name="Novoselov S.V."/>
            <person name="Paulsen I.T."/>
            <person name="Pazour G."/>
            <person name="Purton S."/>
            <person name="Ral J.P."/>
            <person name="Riano-Pachon D.M."/>
            <person name="Riekhof W."/>
            <person name="Rymarquis L."/>
            <person name="Schroda M."/>
            <person name="Stern D."/>
            <person name="Umen J."/>
            <person name="Willows R."/>
            <person name="Wilson N."/>
            <person name="Zimmer S.L."/>
            <person name="Allmer J."/>
            <person name="Balk J."/>
            <person name="Bisova K."/>
            <person name="Chen C.J."/>
            <person name="Elias M."/>
            <person name="Gendler K."/>
            <person name="Hauser C."/>
            <person name="Lamb M.R."/>
            <person name="Ledford H."/>
            <person name="Long J.C."/>
            <person name="Minagawa J."/>
            <person name="Page M.D."/>
            <person name="Pan J."/>
            <person name="Pootakham W."/>
            <person name="Roje S."/>
            <person name="Rose A."/>
            <person name="Stahlberg E."/>
            <person name="Terauchi A.M."/>
            <person name="Yang P."/>
            <person name="Ball S."/>
            <person name="Bowler C."/>
            <person name="Dieckmann C.L."/>
            <person name="Gladyshev V.N."/>
            <person name="Green P."/>
            <person name="Jorgensen R."/>
            <person name="Mayfield S."/>
            <person name="Mueller-Roeber B."/>
            <person name="Rajamani S."/>
            <person name="Sayre R.T."/>
            <person name="Brokstein P."/>
            <person name="Dubchak I."/>
            <person name="Goodstein D."/>
            <person name="Hornick L."/>
            <person name="Huang Y.W."/>
            <person name="Jhaveri J."/>
            <person name="Luo Y."/>
            <person name="Martinez D."/>
            <person name="Ngau W.C."/>
            <person name="Otillar B."/>
            <person name="Poliakov A."/>
            <person name="Porter A."/>
            <person name="Szajkowski L."/>
            <person name="Werner G."/>
            <person name="Zhou K."/>
            <person name="Grigoriev I.V."/>
            <person name="Rokhsar D.S."/>
            <person name="Grossman A.R."/>
        </authorList>
    </citation>
    <scope>NUCLEOTIDE SEQUENCE [LARGE SCALE GENOMIC DNA]</scope>
    <source>
        <strain evidence="8">CC-503</strain>
        <strain evidence="7">CC-503 cw92 mt+</strain>
    </source>
</reference>
<dbReference type="FunCoup" id="Q50H72">
    <property type="interactions" value="340"/>
</dbReference>
<evidence type="ECO:0000259" key="5">
    <source>
        <dbReference type="PROSITE" id="PS51141"/>
    </source>
</evidence>
<keyword evidence="3" id="KW-0862">Zinc</keyword>
<feature type="region of interest" description="Disordered" evidence="4">
    <location>
        <begin position="335"/>
        <end position="406"/>
    </location>
</feature>
<dbReference type="InterPro" id="IPR004333">
    <property type="entry name" value="SBP_dom"/>
</dbReference>
<dbReference type="Gene3D" id="4.10.1100.10">
    <property type="entry name" value="Transcription factor, SBP-box domain"/>
    <property type="match status" value="1"/>
</dbReference>
<dbReference type="GO" id="GO:0008270">
    <property type="term" value="F:zinc ion binding"/>
    <property type="evidence" value="ECO:0007669"/>
    <property type="project" value="UniProtKB-KW"/>
</dbReference>
<evidence type="ECO:0000256" key="4">
    <source>
        <dbReference type="SAM" id="MobiDB-lite"/>
    </source>
</evidence>
<dbReference type="OrthoDB" id="514967at2759"/>
<evidence type="ECO:0000313" key="7">
    <source>
        <dbReference type="EMBL" id="PNW78784.1"/>
    </source>
</evidence>
<gene>
    <name evidence="6" type="primary">CRR1</name>
    <name evidence="7" type="ORF">CHLRE_09g390023v5</name>
</gene>
<keyword evidence="8" id="KW-1185">Reference proteome</keyword>
<evidence type="ECO:0000256" key="3">
    <source>
        <dbReference type="ARBA" id="ARBA00022833"/>
    </source>
</evidence>
<dbReference type="InterPro" id="IPR044817">
    <property type="entry name" value="SBP-like"/>
</dbReference>
<evidence type="ECO:0000313" key="6">
    <source>
        <dbReference type="EMBL" id="AAY33924.1"/>
    </source>
</evidence>
<feature type="compositionally biased region" description="Polar residues" evidence="4">
    <location>
        <begin position="335"/>
        <end position="350"/>
    </location>
</feature>
<keyword evidence="1" id="KW-0479">Metal-binding</keyword>
<organism evidence="6">
    <name type="scientific">Chlamydomonas reinhardtii</name>
    <name type="common">Chlamydomonas smithii</name>
    <dbReference type="NCBI Taxonomy" id="3055"/>
    <lineage>
        <taxon>Eukaryota</taxon>
        <taxon>Viridiplantae</taxon>
        <taxon>Chlorophyta</taxon>
        <taxon>core chlorophytes</taxon>
        <taxon>Chlorophyceae</taxon>
        <taxon>CS clade</taxon>
        <taxon>Chlamydomonadales</taxon>
        <taxon>Chlamydomonadaceae</taxon>
        <taxon>Chlamydomonas</taxon>
    </lineage>
</organism>
<dbReference type="KEGG" id="cre:CHLRE_09g390023v5"/>
<dbReference type="InterPro" id="IPR036893">
    <property type="entry name" value="SBP_sf"/>
</dbReference>
<dbReference type="STRING" id="3055.Q50H72"/>
<protein>
    <submittedName>
        <fullName evidence="6">Copper responsive regulator 1</fullName>
    </submittedName>
</protein>
<dbReference type="RefSeq" id="XP_001694940.1">
    <property type="nucleotide sequence ID" value="XM_001694888.1"/>
</dbReference>
<dbReference type="Proteomes" id="UP000006906">
    <property type="component" value="Chromosome 9"/>
</dbReference>
<dbReference type="PROSITE" id="PS51141">
    <property type="entry name" value="ZF_SBP"/>
    <property type="match status" value="1"/>
</dbReference>
<reference evidence="6" key="1">
    <citation type="journal article" date="2005" name="Proc. Natl. Acad. Sci. U.S.A.">
        <title>A regulator of nutritional copper signaling in Chlamydomonas is an SBP domain protein that recognizes the GTAC core of copper response element.</title>
        <authorList>
            <person name="Kropat J."/>
            <person name="Tottey S."/>
            <person name="Birkenbihl R.P."/>
            <person name="Depege N."/>
            <person name="Huijser P."/>
            <person name="Merchant S."/>
        </authorList>
    </citation>
    <scope>NUCLEOTIDE SEQUENCE</scope>
</reference>
<dbReference type="GeneID" id="5720626"/>
<dbReference type="InterPro" id="IPR036770">
    <property type="entry name" value="Ankyrin_rpt-contain_sf"/>
</dbReference>
<evidence type="ECO:0000256" key="1">
    <source>
        <dbReference type="ARBA" id="ARBA00022723"/>
    </source>
</evidence>
<dbReference type="GO" id="GO:0000976">
    <property type="term" value="F:transcription cis-regulatory region binding"/>
    <property type="evidence" value="ECO:0000318"/>
    <property type="project" value="GO_Central"/>
</dbReference>
<dbReference type="PaxDb" id="3055-EDP02092"/>
<dbReference type="EMBL" id="CM008970">
    <property type="protein sequence ID" value="PNW78784.1"/>
    <property type="molecule type" value="Genomic_DNA"/>
</dbReference>
<dbReference type="eggNOG" id="ENOG502QS71">
    <property type="taxonomic scope" value="Eukaryota"/>
</dbReference>
<keyword evidence="2" id="KW-0863">Zinc-finger</keyword>
<feature type="region of interest" description="Disordered" evidence="4">
    <location>
        <begin position="1"/>
        <end position="28"/>
    </location>
</feature>
<sequence length="1232" mass="127183">MASDLANIFNDEEAGSDRANSITSSDLDPFLLQGDDQTWAVEDWNWDPFNMFAAPKETPNVACCQALKRRKVTEQSATSAPQQAAQQHHQHAACQPCHGASGSRAGPPAAPTAACCSMAPGVQQHAPAPAPAQQLTGPLQTALNSMMPGQQQQRVADACGVSNMCHAPGMVAPPPPMPVAAPLAATGHQAGGMGMGHMNPAMGHMGWPAMPDMSNPAAAAAAAAAAASFFPTMGAGGRGPLATMGWGAQPMALQMPSMGLPGFPGGHTQCAPALQMPAVAFPTPSSGIFHQQASMAVPPSALPSPALGCSGDTTSLQGSADNCAKPPCCSGNRATGPTCSGGRQQADSSNKAAPPPPKQPAQNTVGARGGAAAPAPGDLSDFNISDSEDDDEVARRPSAAGTQRGGVGNAAALNAAAYANLGDIVSLQDVGDDTGAMVCQVPGCGKDLTNLKEYHQRYRICDVHIKLQQVLKDGRLQRFCQQCGRFHDLTAFDGNRKSCRDQLSKHNARRRRRAQAEQAKGRAAAQEAAVAAAGAMAAAAAVGGAAGGAPAVPGFEGGDVGKLLACLMQNPTQLHALRLLLGVPTHPALPAAAPAAGLGMAAGGDTAAQPDQARTYGLARDILAGRNEFSPAFESEHRMIRLSMKLFNKTPADLPHDLRNQVTSWLASAPLAMEASIRPGCVFLTVQMLVDEAGAQQAAAPGALHGLVEHLLTRTGCPFWHMGMYTVQMGTDMLLVRDGKMAGDANVNASGAAAPAATGEGAEAAARVRGDGRFPVVRRLGPLAAVAGQPTVLKLHGLNLDAPGCSVILRWGNKHLKAHMQALSTHRAIVRLPPLPDLCGPVWVEVARGAYLSPAKQLLVARNEELVQEINKLDVKTGPLRHDTVELLLQDLALVLQHIAAQPGVAAQLQHAVIALKARRLLAMACDMGWAAVASAVLPLACARCSCASEMVAAIHSASTPSQTGAADKRGLTLLHRAVRSGSVSLLAGMLAWGDSHGYRWRVDAEGPAGITPLHLSAMLDDARIGLLLLDHCGWPAAFTHLRSDGGVTPFHLAFQMGHYQVDALMSALGGLHQVADPNNAAAINNAAAAAAAAMSPSRRSRCGNAAAMGCKPDPDEDVKPDLAALQRGGRNGGGGSGGCTELDPCENCHCTLPPLLLSIMASCTDCGRRRMCMETECNNAAQRCGDCGCGGARPTARVDSGEVCSSRQHGTIFSITALCQGCHANRTLAVA</sequence>
<evidence type="ECO:0000313" key="8">
    <source>
        <dbReference type="Proteomes" id="UP000006906"/>
    </source>
</evidence>
<dbReference type="PANTHER" id="PTHR31251:SF169">
    <property type="entry name" value="SQUAMOSA PROMOTER-BINDING-LIKE PROTEIN 8"/>
    <property type="match status" value="1"/>
</dbReference>
<dbReference type="EMBL" id="AY484394">
    <property type="protein sequence ID" value="AAY33924.1"/>
    <property type="molecule type" value="Genomic_DNA"/>
</dbReference>